<gene>
    <name evidence="1" type="ordered locus">Oant_2737</name>
</gene>
<proteinExistence type="predicted"/>
<sequence>MRIHVAARNEVYAQQFGRNNPNADNVILHRGSSSLFTLLQTIIDGDDDYALFVHDDVFLPSSINDYVATLIEELNTNWPNWGICGNAGITAPTLTGGGRACRFLSDPHGGPSLGGYILPAETVDGNSILINCRALRDAGARLPNFEGFQFYDICLSIETLAAGLAVLLAPQLACYHNSKGNQSEFDRAFGSKALIEYLSGKLSNRSITSLNGTLKLPFTGKKRGQFDICTTSLRNAALGRTDAKIAFVLRSQFRNVPLLLRAITSTLAFAAATENRSIKTYVVTESIDRAEIDQLPANVGVIAAKCPSGADTRNHLINVAVNSINEDFILFLDDDDWVFPNEAAYVSDLLTCLPRYASLVVESQHFSEEIIVAGETDWRNSSLRPQRRFVAQDWPKNFTGNNYIPMCGAFYSRFVLSQQPKETYEKITYYEDFTVSLFALLNPHSIFFSAPKLLSGISIRDVGSNVANTVNVADRTKWNQSQAELAHHLCANSTNNIAYSIGEAFASRSGHHGGYTVGQQGPHLSWLDRKSIASTRVLHGLISCILRPSYYSSNFKRLGSAIKSGGIRGAFRSIADMRNLTTRNH</sequence>
<dbReference type="Proteomes" id="UP000002301">
    <property type="component" value="Chromosome 1"/>
</dbReference>
<dbReference type="Gene3D" id="3.90.550.10">
    <property type="entry name" value="Spore Coat Polysaccharide Biosynthesis Protein SpsA, Chain A"/>
    <property type="match status" value="2"/>
</dbReference>
<dbReference type="STRING" id="439375.Oant_2737"/>
<dbReference type="SUPFAM" id="SSF53448">
    <property type="entry name" value="Nucleotide-diphospho-sugar transferases"/>
    <property type="match status" value="2"/>
</dbReference>
<dbReference type="HOGENOM" id="CLU_466064_0_0_5"/>
<accession>A6X2J3</accession>
<evidence type="ECO:0000313" key="1">
    <source>
        <dbReference type="EMBL" id="ABS15447.1"/>
    </source>
</evidence>
<dbReference type="InterPro" id="IPR029044">
    <property type="entry name" value="Nucleotide-diphossugar_trans"/>
</dbReference>
<dbReference type="KEGG" id="oan:Oant_2737"/>
<name>A6X2J3_BRUA4</name>
<dbReference type="eggNOG" id="ENOG503189Q">
    <property type="taxonomic scope" value="Bacteria"/>
</dbReference>
<keyword evidence="2" id="KW-1185">Reference proteome</keyword>
<dbReference type="EMBL" id="CP000758">
    <property type="protein sequence ID" value="ABS15447.1"/>
    <property type="molecule type" value="Genomic_DNA"/>
</dbReference>
<protein>
    <submittedName>
        <fullName evidence="1">Uncharacterized protein</fullName>
    </submittedName>
</protein>
<evidence type="ECO:0000313" key="2">
    <source>
        <dbReference type="Proteomes" id="UP000002301"/>
    </source>
</evidence>
<dbReference type="AlphaFoldDB" id="A6X2J3"/>
<dbReference type="PATRIC" id="fig|439375.7.peg.2884"/>
<reference evidence="1 2" key="1">
    <citation type="journal article" date="2011" name="J. Bacteriol.">
        <title>Genome of Ochrobactrum anthropi ATCC 49188 T, a versatile opportunistic pathogen and symbiont of several eukaryotic hosts.</title>
        <authorList>
            <person name="Chain P.S."/>
            <person name="Lang D.M."/>
            <person name="Comerci D.J."/>
            <person name="Malfatti S.A."/>
            <person name="Vergez L.M."/>
            <person name="Shin M."/>
            <person name="Ugalde R.A."/>
            <person name="Garcia E."/>
            <person name="Tolmasky M.E."/>
        </authorList>
    </citation>
    <scope>NUCLEOTIDE SEQUENCE [LARGE SCALE GENOMIC DNA]</scope>
    <source>
        <strain evidence="2">ATCC 49188 / DSM 6882 / CCUG 24695 / JCM 21032 / LMG 3331 / NBRC 15819 / NCTC 12168 / Alc 37</strain>
    </source>
</reference>
<dbReference type="RefSeq" id="WP_012092498.1">
    <property type="nucleotide sequence ID" value="NC_009667.1"/>
</dbReference>
<organism evidence="1 2">
    <name type="scientific">Brucella anthropi (strain ATCC 49188 / DSM 6882 / CCUG 24695 / JCM 21032 / LMG 3331 / NBRC 15819 / NCTC 12168 / Alc 37)</name>
    <name type="common">Ochrobactrum anthropi</name>
    <dbReference type="NCBI Taxonomy" id="439375"/>
    <lineage>
        <taxon>Bacteria</taxon>
        <taxon>Pseudomonadati</taxon>
        <taxon>Pseudomonadota</taxon>
        <taxon>Alphaproteobacteria</taxon>
        <taxon>Hyphomicrobiales</taxon>
        <taxon>Brucellaceae</taxon>
        <taxon>Brucella/Ochrobactrum group</taxon>
        <taxon>Brucella</taxon>
    </lineage>
</organism>